<dbReference type="EMBL" id="CADCTH010000177">
    <property type="protein sequence ID" value="CAA9237490.1"/>
    <property type="molecule type" value="Genomic_DNA"/>
</dbReference>
<feature type="compositionally biased region" description="Basic residues" evidence="1">
    <location>
        <begin position="35"/>
        <end position="46"/>
    </location>
</feature>
<accession>A0A6J4HYA3</accession>
<evidence type="ECO:0000313" key="2">
    <source>
        <dbReference type="EMBL" id="CAA9237490.1"/>
    </source>
</evidence>
<proteinExistence type="predicted"/>
<feature type="non-terminal residue" evidence="2">
    <location>
        <position position="46"/>
    </location>
</feature>
<feature type="non-terminal residue" evidence="2">
    <location>
        <position position="1"/>
    </location>
</feature>
<feature type="region of interest" description="Disordered" evidence="1">
    <location>
        <begin position="1"/>
        <end position="46"/>
    </location>
</feature>
<dbReference type="AlphaFoldDB" id="A0A6J4HYA3"/>
<gene>
    <name evidence="2" type="ORF">AVDCRST_MAG54-1336</name>
</gene>
<reference evidence="2" key="1">
    <citation type="submission" date="2020-02" db="EMBL/GenBank/DDBJ databases">
        <authorList>
            <person name="Meier V. D."/>
        </authorList>
    </citation>
    <scope>NUCLEOTIDE SEQUENCE</scope>
    <source>
        <strain evidence="2">AVDCRST_MAG54</strain>
    </source>
</reference>
<evidence type="ECO:0000256" key="1">
    <source>
        <dbReference type="SAM" id="MobiDB-lite"/>
    </source>
</evidence>
<protein>
    <submittedName>
        <fullName evidence="2">Uncharacterized protein</fullName>
    </submittedName>
</protein>
<feature type="compositionally biased region" description="Low complexity" evidence="1">
    <location>
        <begin position="13"/>
        <end position="27"/>
    </location>
</feature>
<organism evidence="2">
    <name type="scientific">uncultured Actinomycetospora sp</name>
    <dbReference type="NCBI Taxonomy" id="1135996"/>
    <lineage>
        <taxon>Bacteria</taxon>
        <taxon>Bacillati</taxon>
        <taxon>Actinomycetota</taxon>
        <taxon>Actinomycetes</taxon>
        <taxon>Pseudonocardiales</taxon>
        <taxon>Pseudonocardiaceae</taxon>
        <taxon>Actinomycetospora</taxon>
        <taxon>environmental samples</taxon>
    </lineage>
</organism>
<name>A0A6J4HYA3_9PSEU</name>
<sequence>CPCGGGPPGAGPSPGWAGAPRGVYASAPPRPAIPRGRRRKESGRPR</sequence>